<feature type="compositionally biased region" description="Pro residues" evidence="1">
    <location>
        <begin position="1"/>
        <end position="12"/>
    </location>
</feature>
<reference evidence="2" key="1">
    <citation type="submission" date="2023-03" db="EMBL/GenBank/DDBJ databases">
        <title>Massive genome expansion in bonnet fungi (Mycena s.s.) driven by repeated elements and novel gene families across ecological guilds.</title>
        <authorList>
            <consortium name="Lawrence Berkeley National Laboratory"/>
            <person name="Harder C.B."/>
            <person name="Miyauchi S."/>
            <person name="Viragh M."/>
            <person name="Kuo A."/>
            <person name="Thoen E."/>
            <person name="Andreopoulos B."/>
            <person name="Lu D."/>
            <person name="Skrede I."/>
            <person name="Drula E."/>
            <person name="Henrissat B."/>
            <person name="Morin E."/>
            <person name="Kohler A."/>
            <person name="Barry K."/>
            <person name="LaButti K."/>
            <person name="Morin E."/>
            <person name="Salamov A."/>
            <person name="Lipzen A."/>
            <person name="Mereny Z."/>
            <person name="Hegedus B."/>
            <person name="Baldrian P."/>
            <person name="Stursova M."/>
            <person name="Weitz H."/>
            <person name="Taylor A."/>
            <person name="Grigoriev I.V."/>
            <person name="Nagy L.G."/>
            <person name="Martin F."/>
            <person name="Kauserud H."/>
        </authorList>
    </citation>
    <scope>NUCLEOTIDE SEQUENCE</scope>
    <source>
        <strain evidence="2">CBHHK067</strain>
    </source>
</reference>
<organism evidence="2 3">
    <name type="scientific">Mycena rosella</name>
    <name type="common">Pink bonnet</name>
    <name type="synonym">Agaricus rosellus</name>
    <dbReference type="NCBI Taxonomy" id="1033263"/>
    <lineage>
        <taxon>Eukaryota</taxon>
        <taxon>Fungi</taxon>
        <taxon>Dikarya</taxon>
        <taxon>Basidiomycota</taxon>
        <taxon>Agaricomycotina</taxon>
        <taxon>Agaricomycetes</taxon>
        <taxon>Agaricomycetidae</taxon>
        <taxon>Agaricales</taxon>
        <taxon>Marasmiineae</taxon>
        <taxon>Mycenaceae</taxon>
        <taxon>Mycena</taxon>
    </lineage>
</organism>
<gene>
    <name evidence="2" type="ORF">B0H17DRAFT_1199961</name>
</gene>
<comment type="caution">
    <text evidence="2">The sequence shown here is derived from an EMBL/GenBank/DDBJ whole genome shotgun (WGS) entry which is preliminary data.</text>
</comment>
<proteinExistence type="predicted"/>
<sequence>MVPQPQRAPTPSPAKRRVAPRIEPIRMGYEWISPRKTPGSTLSVGWSVMPRINSNAKRRVALGRPALSLS</sequence>
<dbReference type="EMBL" id="JARKIE010000046">
    <property type="protein sequence ID" value="KAJ7693456.1"/>
    <property type="molecule type" value="Genomic_DNA"/>
</dbReference>
<evidence type="ECO:0000313" key="3">
    <source>
        <dbReference type="Proteomes" id="UP001221757"/>
    </source>
</evidence>
<evidence type="ECO:0000313" key="2">
    <source>
        <dbReference type="EMBL" id="KAJ7693456.1"/>
    </source>
</evidence>
<accession>A0AAD7DKM9</accession>
<keyword evidence="3" id="KW-1185">Reference proteome</keyword>
<protein>
    <submittedName>
        <fullName evidence="2">Uncharacterized protein</fullName>
    </submittedName>
</protein>
<dbReference type="Proteomes" id="UP001221757">
    <property type="component" value="Unassembled WGS sequence"/>
</dbReference>
<feature type="region of interest" description="Disordered" evidence="1">
    <location>
        <begin position="1"/>
        <end position="20"/>
    </location>
</feature>
<name>A0AAD7DKM9_MYCRO</name>
<evidence type="ECO:0000256" key="1">
    <source>
        <dbReference type="SAM" id="MobiDB-lite"/>
    </source>
</evidence>
<dbReference type="AlphaFoldDB" id="A0AAD7DKM9"/>